<gene>
    <name evidence="2" type="ORF">NIES2135_00900</name>
</gene>
<name>A0A1Z4J9E2_LEPBY</name>
<sequence>MFRRRAGLLIFGIAVPFSLGTGLYAASRFENVARDESPPSFSSPTPAQRGSTYPQRPFNFVDDAESYHDFYQFRQQLRQAIRLRDANFIRSISAQDIKLTLGPPQTWNDLNIDDPKAPIWQEMDKTFALGCRSKNKGESWVCPNIFVDWNRELDSFNYLVVVQDKVPVHAQANTNELVIGFLSKEIVKLDREVQKGAPFNSGWIRIIHPNGQLGYIEKKFTYSPIGYRAAFERVPSGWKLVLFLGGD</sequence>
<reference evidence="2 3" key="1">
    <citation type="submission" date="2017-06" db="EMBL/GenBank/DDBJ databases">
        <title>Genome sequencing of cyanobaciteial culture collection at National Institute for Environmental Studies (NIES).</title>
        <authorList>
            <person name="Hirose Y."/>
            <person name="Shimura Y."/>
            <person name="Fujisawa T."/>
            <person name="Nakamura Y."/>
            <person name="Kawachi M."/>
        </authorList>
    </citation>
    <scope>NUCLEOTIDE SEQUENCE [LARGE SCALE GENOMIC DNA]</scope>
    <source>
        <strain evidence="2 3">NIES-2135</strain>
    </source>
</reference>
<keyword evidence="3" id="KW-1185">Reference proteome</keyword>
<accession>A0A1Z4J9E2</accession>
<evidence type="ECO:0000313" key="2">
    <source>
        <dbReference type="EMBL" id="BAY53288.1"/>
    </source>
</evidence>
<evidence type="ECO:0000313" key="3">
    <source>
        <dbReference type="Proteomes" id="UP000217895"/>
    </source>
</evidence>
<protein>
    <recommendedName>
        <fullName evidence="4">SH3 domain-containing protein</fullName>
    </recommendedName>
</protein>
<dbReference type="EMBL" id="AP018203">
    <property type="protein sequence ID" value="BAY53288.1"/>
    <property type="molecule type" value="Genomic_DNA"/>
</dbReference>
<dbReference type="AlphaFoldDB" id="A0A1Z4J9E2"/>
<proteinExistence type="predicted"/>
<feature type="compositionally biased region" description="Polar residues" evidence="1">
    <location>
        <begin position="39"/>
        <end position="54"/>
    </location>
</feature>
<evidence type="ECO:0008006" key="4">
    <source>
        <dbReference type="Google" id="ProtNLM"/>
    </source>
</evidence>
<organism evidence="2 3">
    <name type="scientific">Leptolyngbya boryana NIES-2135</name>
    <dbReference type="NCBI Taxonomy" id="1973484"/>
    <lineage>
        <taxon>Bacteria</taxon>
        <taxon>Bacillati</taxon>
        <taxon>Cyanobacteriota</taxon>
        <taxon>Cyanophyceae</taxon>
        <taxon>Leptolyngbyales</taxon>
        <taxon>Leptolyngbyaceae</taxon>
        <taxon>Leptolyngbya group</taxon>
        <taxon>Leptolyngbya</taxon>
    </lineage>
</organism>
<feature type="region of interest" description="Disordered" evidence="1">
    <location>
        <begin position="35"/>
        <end position="54"/>
    </location>
</feature>
<dbReference type="Proteomes" id="UP000217895">
    <property type="component" value="Chromosome"/>
</dbReference>
<evidence type="ECO:0000256" key="1">
    <source>
        <dbReference type="SAM" id="MobiDB-lite"/>
    </source>
</evidence>